<dbReference type="AlphaFoldDB" id="A0A835DTZ7"/>
<dbReference type="Proteomes" id="UP000636709">
    <property type="component" value="Unassembled WGS sequence"/>
</dbReference>
<dbReference type="OrthoDB" id="5592979at2759"/>
<name>A0A835DTZ7_9POAL</name>
<reference evidence="1" key="1">
    <citation type="submission" date="2020-07" db="EMBL/GenBank/DDBJ databases">
        <title>Genome sequence and genetic diversity analysis of an under-domesticated orphan crop, white fonio (Digitaria exilis).</title>
        <authorList>
            <person name="Bennetzen J.L."/>
            <person name="Chen S."/>
            <person name="Ma X."/>
            <person name="Wang X."/>
            <person name="Yssel A.E.J."/>
            <person name="Chaluvadi S.R."/>
            <person name="Johnson M."/>
            <person name="Gangashetty P."/>
            <person name="Hamidou F."/>
            <person name="Sanogo M.D."/>
            <person name="Zwaenepoel A."/>
            <person name="Wallace J."/>
            <person name="Van De Peer Y."/>
            <person name="Van Deynze A."/>
        </authorList>
    </citation>
    <scope>NUCLEOTIDE SEQUENCE</scope>
    <source>
        <tissue evidence="1">Leaves</tissue>
    </source>
</reference>
<gene>
    <name evidence="1" type="ORF">HU200_066429</name>
</gene>
<dbReference type="EMBL" id="JACEFO010003084">
    <property type="protein sequence ID" value="KAF8644573.1"/>
    <property type="molecule type" value="Genomic_DNA"/>
</dbReference>
<accession>A0A835DTZ7</accession>
<evidence type="ECO:0000313" key="1">
    <source>
        <dbReference type="EMBL" id="KAF8644573.1"/>
    </source>
</evidence>
<comment type="caution">
    <text evidence="1">The sequence shown here is derived from an EMBL/GenBank/DDBJ whole genome shotgun (WGS) entry which is preliminary data.</text>
</comment>
<evidence type="ECO:0000313" key="2">
    <source>
        <dbReference type="Proteomes" id="UP000636709"/>
    </source>
</evidence>
<organism evidence="1 2">
    <name type="scientific">Digitaria exilis</name>
    <dbReference type="NCBI Taxonomy" id="1010633"/>
    <lineage>
        <taxon>Eukaryota</taxon>
        <taxon>Viridiplantae</taxon>
        <taxon>Streptophyta</taxon>
        <taxon>Embryophyta</taxon>
        <taxon>Tracheophyta</taxon>
        <taxon>Spermatophyta</taxon>
        <taxon>Magnoliopsida</taxon>
        <taxon>Liliopsida</taxon>
        <taxon>Poales</taxon>
        <taxon>Poaceae</taxon>
        <taxon>PACMAD clade</taxon>
        <taxon>Panicoideae</taxon>
        <taxon>Panicodae</taxon>
        <taxon>Paniceae</taxon>
        <taxon>Anthephorinae</taxon>
        <taxon>Digitaria</taxon>
    </lineage>
</organism>
<protein>
    <submittedName>
        <fullName evidence="1">Uncharacterized protein</fullName>
    </submittedName>
</protein>
<sequence>MATGNSLSPRNGVPYMSPRGEVFPIPANARGKERETLLAHYTTPEQSAWDYGREGACGNYILASSLFCGAPSSCEGRRPRQHTCPMMAPSAACSRPSSSLPFLCGCTVDSVAAAAVTPSASAASSSSTGLVSAGRQIRQVCTRPRYMNLSSSPRLDYFIRGQFHLRVCPTIDRHHGLSTSHFCPSLSVPAVAVALRRSPVSPPLSPPLAAGWAAGAMFSWILRGCRDECSASDQLKQVYLLPSGIYFPPSNSKESEQENDFFFPSSFRHLRF</sequence>
<keyword evidence="2" id="KW-1185">Reference proteome</keyword>
<proteinExistence type="predicted"/>